<evidence type="ECO:0000313" key="3">
    <source>
        <dbReference type="Proteomes" id="UP001501578"/>
    </source>
</evidence>
<feature type="coiled-coil region" evidence="1">
    <location>
        <begin position="76"/>
        <end position="103"/>
    </location>
</feature>
<dbReference type="SUPFAM" id="SSF82607">
    <property type="entry name" value="YbaB-like"/>
    <property type="match status" value="1"/>
</dbReference>
<dbReference type="Gene3D" id="3.30.1310.10">
    <property type="entry name" value="Nucleoid-associated protein YbaB-like domain"/>
    <property type="match status" value="1"/>
</dbReference>
<evidence type="ECO:0000256" key="1">
    <source>
        <dbReference type="SAM" id="Coils"/>
    </source>
</evidence>
<proteinExistence type="predicted"/>
<evidence type="ECO:0000313" key="2">
    <source>
        <dbReference type="EMBL" id="GAA0925109.1"/>
    </source>
</evidence>
<dbReference type="InterPro" id="IPR004401">
    <property type="entry name" value="YbaB/EbfC"/>
</dbReference>
<reference evidence="3" key="1">
    <citation type="journal article" date="2019" name="Int. J. Syst. Evol. Microbiol.">
        <title>The Global Catalogue of Microorganisms (GCM) 10K type strain sequencing project: providing services to taxonomists for standard genome sequencing and annotation.</title>
        <authorList>
            <consortium name="The Broad Institute Genomics Platform"/>
            <consortium name="The Broad Institute Genome Sequencing Center for Infectious Disease"/>
            <person name="Wu L."/>
            <person name="Ma J."/>
        </authorList>
    </citation>
    <scope>NUCLEOTIDE SEQUENCE [LARGE SCALE GENOMIC DNA]</scope>
    <source>
        <strain evidence="3">JCM 11136</strain>
    </source>
</reference>
<keyword evidence="1" id="KW-0175">Coiled coil</keyword>
<dbReference type="Proteomes" id="UP001501578">
    <property type="component" value="Unassembled WGS sequence"/>
</dbReference>
<protein>
    <submittedName>
        <fullName evidence="2">Uncharacterized protein</fullName>
    </submittedName>
</protein>
<dbReference type="Pfam" id="PF02575">
    <property type="entry name" value="YbaB_DNA_bd"/>
    <property type="match status" value="1"/>
</dbReference>
<dbReference type="InterPro" id="IPR036894">
    <property type="entry name" value="YbaB-like_sf"/>
</dbReference>
<comment type="caution">
    <text evidence="2">The sequence shown here is derived from an EMBL/GenBank/DDBJ whole genome shotgun (WGS) entry which is preliminary data.</text>
</comment>
<organism evidence="2 3">
    <name type="scientific">Nonomuraea longicatena</name>
    <dbReference type="NCBI Taxonomy" id="83682"/>
    <lineage>
        <taxon>Bacteria</taxon>
        <taxon>Bacillati</taxon>
        <taxon>Actinomycetota</taxon>
        <taxon>Actinomycetes</taxon>
        <taxon>Streptosporangiales</taxon>
        <taxon>Streptosporangiaceae</taxon>
        <taxon>Nonomuraea</taxon>
    </lineage>
</organism>
<name>A0ABP3ZP18_9ACTN</name>
<dbReference type="RefSeq" id="WP_343950100.1">
    <property type="nucleotide sequence ID" value="NZ_BAAAHQ010000011.1"/>
</dbReference>
<accession>A0ABP3ZP18</accession>
<gene>
    <name evidence="2" type="ORF">GCM10009560_26340</name>
</gene>
<sequence>MYQHNFDPADIREQDLEEVARQQRQLESWLATATEDLEKIVGTAERASGRIKASVDLDGRVLDVAYGPQALRLSRHELAEETLAAVRDACTDAERQVSDLMRAAIPGYDPAEAAAHFGQILNDLR</sequence>
<dbReference type="EMBL" id="BAAAHQ010000011">
    <property type="protein sequence ID" value="GAA0925109.1"/>
    <property type="molecule type" value="Genomic_DNA"/>
</dbReference>
<keyword evidence="3" id="KW-1185">Reference proteome</keyword>